<evidence type="ECO:0000313" key="2">
    <source>
        <dbReference type="EMBL" id="OXA48047.1"/>
    </source>
</evidence>
<organism evidence="2 3">
    <name type="scientific">Folsomia candida</name>
    <name type="common">Springtail</name>
    <dbReference type="NCBI Taxonomy" id="158441"/>
    <lineage>
        <taxon>Eukaryota</taxon>
        <taxon>Metazoa</taxon>
        <taxon>Ecdysozoa</taxon>
        <taxon>Arthropoda</taxon>
        <taxon>Hexapoda</taxon>
        <taxon>Collembola</taxon>
        <taxon>Entomobryomorpha</taxon>
        <taxon>Isotomoidea</taxon>
        <taxon>Isotomidae</taxon>
        <taxon>Proisotominae</taxon>
        <taxon>Folsomia</taxon>
    </lineage>
</organism>
<proteinExistence type="predicted"/>
<comment type="caution">
    <text evidence="2">The sequence shown here is derived from an EMBL/GenBank/DDBJ whole genome shotgun (WGS) entry which is preliminary data.</text>
</comment>
<feature type="transmembrane region" description="Helical" evidence="1">
    <location>
        <begin position="128"/>
        <end position="151"/>
    </location>
</feature>
<protein>
    <submittedName>
        <fullName evidence="2">Uncharacterized protein</fullName>
    </submittedName>
</protein>
<accession>A0A226DTM1</accession>
<feature type="transmembrane region" description="Helical" evidence="1">
    <location>
        <begin position="186"/>
        <end position="211"/>
    </location>
</feature>
<keyword evidence="1" id="KW-0812">Transmembrane</keyword>
<dbReference type="EMBL" id="LNIX01000012">
    <property type="protein sequence ID" value="OXA48047.1"/>
    <property type="molecule type" value="Genomic_DNA"/>
</dbReference>
<feature type="transmembrane region" description="Helical" evidence="1">
    <location>
        <begin position="278"/>
        <end position="302"/>
    </location>
</feature>
<sequence length="367" mass="41236">MAGSKSTFASFIQRHLKYGNLFGCIYLTWRGGRVVGHTGRVPNLVRLTMAIQFVYMLSQISAILTIPQSFLDTAEAIVFTSAFIISFLLRLEPYPDRDVIHLLNHCCGSKGDSDYPAESGLLFSRLSYFFAMVEFLYVESAMFMLLITILLPCKAPLLSSHLCHHTFYDLHHLIAYLLLPVIEFVIMSWMIVGGAHYCCLVLISSISFLHLEFQKFKKSQNIAKIKGYRKLQMFEKLVNSTLKDKILPIFAYAIPLMQIFVGFMAAKMMTMTPLNPRVALFAYGYVGAILMSVLTLTSAGMVNTLSAGWIKSGNGKERSTKIGRKLHTSLAPLKIRFANNFVDKLTPLVMQEFCVSQSVTLLILTGF</sequence>
<name>A0A226DTM1_FOLCA</name>
<dbReference type="AlphaFoldDB" id="A0A226DTM1"/>
<evidence type="ECO:0000256" key="1">
    <source>
        <dbReference type="SAM" id="Phobius"/>
    </source>
</evidence>
<keyword evidence="1" id="KW-0472">Membrane</keyword>
<reference evidence="2 3" key="1">
    <citation type="submission" date="2015-12" db="EMBL/GenBank/DDBJ databases">
        <title>The genome of Folsomia candida.</title>
        <authorList>
            <person name="Faddeeva A."/>
            <person name="Derks M.F."/>
            <person name="Anvar Y."/>
            <person name="Smit S."/>
            <person name="Van Straalen N."/>
            <person name="Roelofs D."/>
        </authorList>
    </citation>
    <scope>NUCLEOTIDE SEQUENCE [LARGE SCALE GENOMIC DNA]</scope>
    <source>
        <strain evidence="2 3">VU population</strain>
        <tissue evidence="2">Whole body</tissue>
    </source>
</reference>
<evidence type="ECO:0000313" key="3">
    <source>
        <dbReference type="Proteomes" id="UP000198287"/>
    </source>
</evidence>
<keyword evidence="3" id="KW-1185">Reference proteome</keyword>
<dbReference type="Proteomes" id="UP000198287">
    <property type="component" value="Unassembled WGS sequence"/>
</dbReference>
<gene>
    <name evidence="2" type="ORF">Fcan01_17078</name>
</gene>
<keyword evidence="1" id="KW-1133">Transmembrane helix</keyword>
<feature type="transmembrane region" description="Helical" evidence="1">
    <location>
        <begin position="246"/>
        <end position="266"/>
    </location>
</feature>